<gene>
    <name evidence="1" type="ORF">NM688_g3445</name>
</gene>
<proteinExistence type="predicted"/>
<name>A0ACC1T5X7_9APHY</name>
<evidence type="ECO:0000313" key="1">
    <source>
        <dbReference type="EMBL" id="KAJ3553764.1"/>
    </source>
</evidence>
<evidence type="ECO:0000313" key="2">
    <source>
        <dbReference type="Proteomes" id="UP001148662"/>
    </source>
</evidence>
<accession>A0ACC1T5X7</accession>
<comment type="caution">
    <text evidence="1">The sequence shown here is derived from an EMBL/GenBank/DDBJ whole genome shotgun (WGS) entry which is preliminary data.</text>
</comment>
<organism evidence="1 2">
    <name type="scientific">Phlebia brevispora</name>
    <dbReference type="NCBI Taxonomy" id="194682"/>
    <lineage>
        <taxon>Eukaryota</taxon>
        <taxon>Fungi</taxon>
        <taxon>Dikarya</taxon>
        <taxon>Basidiomycota</taxon>
        <taxon>Agaricomycotina</taxon>
        <taxon>Agaricomycetes</taxon>
        <taxon>Polyporales</taxon>
        <taxon>Meruliaceae</taxon>
        <taxon>Phlebia</taxon>
    </lineage>
</organism>
<protein>
    <submittedName>
        <fullName evidence="1">Uncharacterized protein</fullName>
    </submittedName>
</protein>
<sequence>MPSAPVNSDGALMYYEDSGVPPGSEDYVTVVLIHGLVLHGATFYPTFPYAKSRGLRFIAPNLRDYPNSTPYTPSEFENLCSADVETQKLAVRSLGLELAAFLKYIVDAESLPPKRGADGQVKGGLVLLSWSMGNLWSLSMFGNASALEDETRAVLRRYLRTYIMHEPPYFGFGLTVPEELSFRPLDQTEPLEERGAMFCRAAGMFYPPLPELSDHMSTLFGRVPLQSGSRSMSTWDRYPQEVQAAIADYDALQRTGRYLRSLDTMLWSEITNNMLRNLEGDFADVSTVVFWCDMSHSLCPFGIKCFADRVAATAAGRDHIRKVAFVKISGANHTVHLEDPEGFVELISNAVQ</sequence>
<dbReference type="Proteomes" id="UP001148662">
    <property type="component" value="Unassembled WGS sequence"/>
</dbReference>
<dbReference type="EMBL" id="JANHOG010000501">
    <property type="protein sequence ID" value="KAJ3553764.1"/>
    <property type="molecule type" value="Genomic_DNA"/>
</dbReference>
<keyword evidence="2" id="KW-1185">Reference proteome</keyword>
<reference evidence="1" key="1">
    <citation type="submission" date="2022-07" db="EMBL/GenBank/DDBJ databases">
        <title>Genome Sequence of Phlebia brevispora.</title>
        <authorList>
            <person name="Buettner E."/>
        </authorList>
    </citation>
    <scope>NUCLEOTIDE SEQUENCE</scope>
    <source>
        <strain evidence="1">MPL23</strain>
    </source>
</reference>